<organism evidence="2 3">
    <name type="scientific">Seiridium cardinale</name>
    <dbReference type="NCBI Taxonomy" id="138064"/>
    <lineage>
        <taxon>Eukaryota</taxon>
        <taxon>Fungi</taxon>
        <taxon>Dikarya</taxon>
        <taxon>Ascomycota</taxon>
        <taxon>Pezizomycotina</taxon>
        <taxon>Sordariomycetes</taxon>
        <taxon>Xylariomycetidae</taxon>
        <taxon>Amphisphaeriales</taxon>
        <taxon>Sporocadaceae</taxon>
        <taxon>Seiridium</taxon>
    </lineage>
</organism>
<protein>
    <submittedName>
        <fullName evidence="2">Heterokaryon incompatibility domain-containing protein</fullName>
    </submittedName>
</protein>
<sequence length="657" mass="73262">MRLCGSCSRLEIQKLPPSRHPQPPGFKLGTLRQVWDRADRCALCEIILAHLLDSSYFAHYATAEGVAESKANLTVSLLRQPKDSFAPKETTHLHGFDVSFGPGELAFSVNLYAPRGSPAAVSGDVANQDVCMSVDPNSLTPSDITRKWLDQCMSEHTKCRESFSGEYVEDSPGIAPRRLLAIAPPEQAQGPPSIRLIEPARPFKAEYVSLSHCWGPPENRPLCTVQANLENHLAAVPWSSLSQTFQDACWLCAELGVEYIWIDSLCIIQDDSADWRREAAIMCRVYEESKFTIAASSASRSSQGLFGVRSELKVAELPYHHGQTGASGAIYAYSSPPGSSNILDKASLSDRGWVLQEYVLSRRTIHFTSFGLIWTCSRDPAIQRSEFQGLGSHFVPNTWIGMIREYTKRDLTFKSDKLVAIQGLANAWARRTRNTYYYGIFLEDLPYSLAWSGRGTVESRLVRDVGSGIPTWTWASTTGRIDFDSVVLEDRSATISLGISIEPFDVLLGALCLRSIAMEVTSFHGPFECLPRSIEELREVDLDPSLFPASEGRKWCNHSNHPERFFMMANGCREVVGWGAFDEGAIVPTVSVYCLPLVKAPTQPWFLPPIDTKEPFFLWCLLLCHDHEKGAYERVGYGRILDTSWTSDEVEKDIVLI</sequence>
<dbReference type="Pfam" id="PF06985">
    <property type="entry name" value="HET"/>
    <property type="match status" value="1"/>
</dbReference>
<comment type="caution">
    <text evidence="2">The sequence shown here is derived from an EMBL/GenBank/DDBJ whole genome shotgun (WGS) entry which is preliminary data.</text>
</comment>
<keyword evidence="3" id="KW-1185">Reference proteome</keyword>
<dbReference type="InterPro" id="IPR010730">
    <property type="entry name" value="HET"/>
</dbReference>
<feature type="domain" description="Heterokaryon incompatibility" evidence="1">
    <location>
        <begin position="207"/>
        <end position="357"/>
    </location>
</feature>
<evidence type="ECO:0000313" key="3">
    <source>
        <dbReference type="Proteomes" id="UP001465668"/>
    </source>
</evidence>
<evidence type="ECO:0000259" key="1">
    <source>
        <dbReference type="Pfam" id="PF06985"/>
    </source>
</evidence>
<accession>A0ABR2XM33</accession>
<proteinExistence type="predicted"/>
<dbReference type="EMBL" id="JARVKM010000038">
    <property type="protein sequence ID" value="KAK9774878.1"/>
    <property type="molecule type" value="Genomic_DNA"/>
</dbReference>
<reference evidence="2 3" key="1">
    <citation type="submission" date="2024-02" db="EMBL/GenBank/DDBJ databases">
        <title>First draft genome assembly of two strains of Seiridium cardinale.</title>
        <authorList>
            <person name="Emiliani G."/>
            <person name="Scali E."/>
        </authorList>
    </citation>
    <scope>NUCLEOTIDE SEQUENCE [LARGE SCALE GENOMIC DNA]</scope>
    <source>
        <strain evidence="2 3">BM-138-000479</strain>
    </source>
</reference>
<dbReference type="PANTHER" id="PTHR33112:SF16">
    <property type="entry name" value="HETEROKARYON INCOMPATIBILITY DOMAIN-CONTAINING PROTEIN"/>
    <property type="match status" value="1"/>
</dbReference>
<gene>
    <name evidence="2" type="ORF">SCAR479_08433</name>
</gene>
<evidence type="ECO:0000313" key="2">
    <source>
        <dbReference type="EMBL" id="KAK9774878.1"/>
    </source>
</evidence>
<dbReference type="Proteomes" id="UP001465668">
    <property type="component" value="Unassembled WGS sequence"/>
</dbReference>
<dbReference type="PANTHER" id="PTHR33112">
    <property type="entry name" value="DOMAIN PROTEIN, PUTATIVE-RELATED"/>
    <property type="match status" value="1"/>
</dbReference>
<name>A0ABR2XM33_9PEZI</name>